<reference evidence="1 2" key="1">
    <citation type="submission" date="2018-10" db="EMBL/GenBank/DDBJ databases">
        <title>Robbsia sp. DHC34, isolated from soil.</title>
        <authorList>
            <person name="Gao Z.-H."/>
            <person name="Qiu L.-H."/>
        </authorList>
    </citation>
    <scope>NUCLEOTIDE SEQUENCE [LARGE SCALE GENOMIC DNA]</scope>
    <source>
        <strain evidence="1 2">DHC34</strain>
    </source>
</reference>
<evidence type="ECO:0000313" key="1">
    <source>
        <dbReference type="EMBL" id="RKP49747.1"/>
    </source>
</evidence>
<dbReference type="Proteomes" id="UP000270342">
    <property type="component" value="Unassembled WGS sequence"/>
</dbReference>
<comment type="caution">
    <text evidence="1">The sequence shown here is derived from an EMBL/GenBank/DDBJ whole genome shotgun (WGS) entry which is preliminary data.</text>
</comment>
<evidence type="ECO:0000313" key="2">
    <source>
        <dbReference type="Proteomes" id="UP000270342"/>
    </source>
</evidence>
<name>A0A494XG64_9BURK</name>
<organism evidence="1 2">
    <name type="scientific">Pararobbsia silviterrae</name>
    <dbReference type="NCBI Taxonomy" id="1792498"/>
    <lineage>
        <taxon>Bacteria</taxon>
        <taxon>Pseudomonadati</taxon>
        <taxon>Pseudomonadota</taxon>
        <taxon>Betaproteobacteria</taxon>
        <taxon>Burkholderiales</taxon>
        <taxon>Burkholderiaceae</taxon>
        <taxon>Pararobbsia</taxon>
    </lineage>
</organism>
<gene>
    <name evidence="1" type="ORF">D7S86_20950</name>
</gene>
<sequence length="164" mass="18508">MPVCRVARARNLAVGVTQFLLSTAGYAEALRSDAEWVVATNLYNVHYHYDSAHLRYSPLIGVERRRDDGWLYGGTLFRNSFGQFCQLVYGGYLWNLGDTGIYGKLIGGVMHGYRGEYRNKVPLNYGGFSPGVLPSLGYRYGPVRIETQFFWTNGLMITGGWAFR</sequence>
<proteinExistence type="predicted"/>
<accession>A0A494XG64</accession>
<protein>
    <submittedName>
        <fullName evidence="1">sn-glycerol-3-phosphate transporter</fullName>
    </submittedName>
</protein>
<keyword evidence="2" id="KW-1185">Reference proteome</keyword>
<dbReference type="EMBL" id="RBZU01000010">
    <property type="protein sequence ID" value="RKP49747.1"/>
    <property type="molecule type" value="Genomic_DNA"/>
</dbReference>
<dbReference type="AlphaFoldDB" id="A0A494XG64"/>